<comment type="caution">
    <text evidence="5">The sequence shown here is derived from an EMBL/GenBank/DDBJ whole genome shotgun (WGS) entry which is preliminary data.</text>
</comment>
<keyword evidence="3" id="KW-0175">Coiled coil</keyword>
<accession>A0A811KSG8</accession>
<keyword evidence="6" id="KW-1185">Reference proteome</keyword>
<gene>
    <name evidence="5" type="ORF">BOKJ2_LOCUS7871</name>
</gene>
<keyword evidence="2" id="KW-0539">Nucleus</keyword>
<evidence type="ECO:0000256" key="1">
    <source>
        <dbReference type="ARBA" id="ARBA00004123"/>
    </source>
</evidence>
<proteinExistence type="predicted"/>
<feature type="region of interest" description="Disordered" evidence="4">
    <location>
        <begin position="183"/>
        <end position="236"/>
    </location>
</feature>
<evidence type="ECO:0000313" key="5">
    <source>
        <dbReference type="EMBL" id="CAD5218661.1"/>
    </source>
</evidence>
<evidence type="ECO:0000256" key="4">
    <source>
        <dbReference type="SAM" id="MobiDB-lite"/>
    </source>
</evidence>
<comment type="subcellular location">
    <subcellularLocation>
        <location evidence="1">Nucleus</location>
    </subcellularLocation>
</comment>
<evidence type="ECO:0000256" key="2">
    <source>
        <dbReference type="ARBA" id="ARBA00023242"/>
    </source>
</evidence>
<dbReference type="Proteomes" id="UP000614601">
    <property type="component" value="Unassembled WGS sequence"/>
</dbReference>
<reference evidence="5" key="1">
    <citation type="submission" date="2020-09" db="EMBL/GenBank/DDBJ databases">
        <authorList>
            <person name="Kikuchi T."/>
        </authorList>
    </citation>
    <scope>NUCLEOTIDE SEQUENCE</scope>
    <source>
        <strain evidence="5">SH1</strain>
    </source>
</reference>
<protein>
    <submittedName>
        <fullName evidence="5">Uncharacterized protein</fullName>
    </submittedName>
</protein>
<sequence length="275" mass="32152">MSEEAILRKFVADGDGFGEDKRLQTLFLQLRNLNPDALSDSEEIIKIENTLGLVEYSFDKQSLLSDLIFKETDALKHLNTQIFEKIDQLKDQIDVVKDELKEAKAVRKNKQEYDDVARTIIEKPSREETAENLEKLHASLNDLHENQKELELKLNEKRLKVQELNNLLEEFKEKKPDVLMEEVRISSPEEDDDKSDQSDDDLRDRKADKKFKKDNEVTINETKEEEETPEYDIKDDLLEEDLKEENDIEADIKEEDVDVDLKEDEELVDLDIAND</sequence>
<organism evidence="5 6">
    <name type="scientific">Bursaphelenchus okinawaensis</name>
    <dbReference type="NCBI Taxonomy" id="465554"/>
    <lineage>
        <taxon>Eukaryota</taxon>
        <taxon>Metazoa</taxon>
        <taxon>Ecdysozoa</taxon>
        <taxon>Nematoda</taxon>
        <taxon>Chromadorea</taxon>
        <taxon>Rhabditida</taxon>
        <taxon>Tylenchina</taxon>
        <taxon>Tylenchomorpha</taxon>
        <taxon>Aphelenchoidea</taxon>
        <taxon>Aphelenchoididae</taxon>
        <taxon>Bursaphelenchus</taxon>
    </lineage>
</organism>
<dbReference type="GO" id="GO:0006397">
    <property type="term" value="P:mRNA processing"/>
    <property type="evidence" value="ECO:0007669"/>
    <property type="project" value="InterPro"/>
</dbReference>
<dbReference type="AlphaFoldDB" id="A0A811KSG8"/>
<feature type="compositionally biased region" description="Basic and acidic residues" evidence="4">
    <location>
        <begin position="195"/>
        <end position="216"/>
    </location>
</feature>
<dbReference type="OrthoDB" id="205166at2759"/>
<evidence type="ECO:0000256" key="3">
    <source>
        <dbReference type="SAM" id="Coils"/>
    </source>
</evidence>
<dbReference type="InterPro" id="IPR008501">
    <property type="entry name" value="THOC7/Mft1"/>
</dbReference>
<feature type="coiled-coil region" evidence="3">
    <location>
        <begin position="79"/>
        <end position="181"/>
    </location>
</feature>
<dbReference type="EMBL" id="CAJFDH010000004">
    <property type="protein sequence ID" value="CAD5218661.1"/>
    <property type="molecule type" value="Genomic_DNA"/>
</dbReference>
<dbReference type="Proteomes" id="UP000783686">
    <property type="component" value="Unassembled WGS sequence"/>
</dbReference>
<dbReference type="EMBL" id="CAJFCW020000004">
    <property type="protein sequence ID" value="CAG9111253.1"/>
    <property type="molecule type" value="Genomic_DNA"/>
</dbReference>
<dbReference type="GO" id="GO:0000445">
    <property type="term" value="C:THO complex part of transcription export complex"/>
    <property type="evidence" value="ECO:0007669"/>
    <property type="project" value="InterPro"/>
</dbReference>
<evidence type="ECO:0000313" key="6">
    <source>
        <dbReference type="Proteomes" id="UP000614601"/>
    </source>
</evidence>
<name>A0A811KSG8_9BILA</name>
<dbReference type="Pfam" id="PF05615">
    <property type="entry name" value="THOC7"/>
    <property type="match status" value="1"/>
</dbReference>